<evidence type="ECO:0000313" key="1">
    <source>
        <dbReference type="EMBL" id="KAI5068966.1"/>
    </source>
</evidence>
<gene>
    <name evidence="1" type="ORF">GOP47_0015267</name>
</gene>
<sequence>MALQDTLLNGVVRNDEQSPPAVARIASGGNPSLHLSQYLSDTSPSPSMPMCFRIVRNSFPCCLPREPLRPLIFEPCGLISCSPEARSCRQPGA</sequence>
<accession>A0A9D4ZDV0</accession>
<reference evidence="1" key="1">
    <citation type="submission" date="2021-01" db="EMBL/GenBank/DDBJ databases">
        <title>Adiantum capillus-veneris genome.</title>
        <authorList>
            <person name="Fang Y."/>
            <person name="Liao Q."/>
        </authorList>
    </citation>
    <scope>NUCLEOTIDE SEQUENCE</scope>
    <source>
        <strain evidence="1">H3</strain>
        <tissue evidence="1">Leaf</tissue>
    </source>
</reference>
<proteinExistence type="predicted"/>
<dbReference type="EMBL" id="JABFUD020000015">
    <property type="protein sequence ID" value="KAI5068966.1"/>
    <property type="molecule type" value="Genomic_DNA"/>
</dbReference>
<keyword evidence="2" id="KW-1185">Reference proteome</keyword>
<evidence type="ECO:0000313" key="2">
    <source>
        <dbReference type="Proteomes" id="UP000886520"/>
    </source>
</evidence>
<name>A0A9D4ZDV0_ADICA</name>
<dbReference type="Proteomes" id="UP000886520">
    <property type="component" value="Chromosome 15"/>
</dbReference>
<organism evidence="1 2">
    <name type="scientific">Adiantum capillus-veneris</name>
    <name type="common">Maidenhair fern</name>
    <dbReference type="NCBI Taxonomy" id="13818"/>
    <lineage>
        <taxon>Eukaryota</taxon>
        <taxon>Viridiplantae</taxon>
        <taxon>Streptophyta</taxon>
        <taxon>Embryophyta</taxon>
        <taxon>Tracheophyta</taxon>
        <taxon>Polypodiopsida</taxon>
        <taxon>Polypodiidae</taxon>
        <taxon>Polypodiales</taxon>
        <taxon>Pteridineae</taxon>
        <taxon>Pteridaceae</taxon>
        <taxon>Vittarioideae</taxon>
        <taxon>Adiantum</taxon>
    </lineage>
</organism>
<dbReference type="AlphaFoldDB" id="A0A9D4ZDV0"/>
<protein>
    <submittedName>
        <fullName evidence="1">Uncharacterized protein</fullName>
    </submittedName>
</protein>
<comment type="caution">
    <text evidence="1">The sequence shown here is derived from an EMBL/GenBank/DDBJ whole genome shotgun (WGS) entry which is preliminary data.</text>
</comment>